<evidence type="ECO:0000313" key="1">
    <source>
        <dbReference type="EMBL" id="TQL34346.1"/>
    </source>
</evidence>
<comment type="caution">
    <text evidence="1">The sequence shown here is derived from an EMBL/GenBank/DDBJ whole genome shotgun (WGS) entry which is preliminary data.</text>
</comment>
<protein>
    <submittedName>
        <fullName evidence="1">Uncharacterized protein</fullName>
    </submittedName>
</protein>
<proteinExistence type="predicted"/>
<organism evidence="1 2">
    <name type="scientific">Barrientosiimonas humi</name>
    <dbReference type="NCBI Taxonomy" id="999931"/>
    <lineage>
        <taxon>Bacteria</taxon>
        <taxon>Bacillati</taxon>
        <taxon>Actinomycetota</taxon>
        <taxon>Actinomycetes</taxon>
        <taxon>Micrococcales</taxon>
        <taxon>Dermacoccaceae</taxon>
        <taxon>Barrientosiimonas</taxon>
    </lineage>
</organism>
<sequence length="31" mass="3335">MSPRFRRWIVIVALVALVGVSVLGALTSILP</sequence>
<gene>
    <name evidence="1" type="ORF">FB554_2514</name>
</gene>
<evidence type="ECO:0000313" key="2">
    <source>
        <dbReference type="Proteomes" id="UP000318336"/>
    </source>
</evidence>
<keyword evidence="2" id="KW-1185">Reference proteome</keyword>
<dbReference type="Proteomes" id="UP000318336">
    <property type="component" value="Unassembled WGS sequence"/>
</dbReference>
<dbReference type="EMBL" id="VFOK01000001">
    <property type="protein sequence ID" value="TQL34346.1"/>
    <property type="molecule type" value="Genomic_DNA"/>
</dbReference>
<accession>A0A542XEX0</accession>
<dbReference type="AlphaFoldDB" id="A0A542XEX0"/>
<name>A0A542XEX0_9MICO</name>
<reference evidence="1 2" key="1">
    <citation type="submission" date="2019-06" db="EMBL/GenBank/DDBJ databases">
        <title>Sequencing the genomes of 1000 actinobacteria strains.</title>
        <authorList>
            <person name="Klenk H.-P."/>
        </authorList>
    </citation>
    <scope>NUCLEOTIDE SEQUENCE [LARGE SCALE GENOMIC DNA]</scope>
    <source>
        <strain evidence="1 2">DSM 24617</strain>
    </source>
</reference>